<dbReference type="Gene3D" id="3.40.50.150">
    <property type="entry name" value="Vaccinia Virus protein VP39"/>
    <property type="match status" value="1"/>
</dbReference>
<evidence type="ECO:0000313" key="3">
    <source>
        <dbReference type="Proteomes" id="UP001500604"/>
    </source>
</evidence>
<dbReference type="InterPro" id="IPR041698">
    <property type="entry name" value="Methyltransf_25"/>
</dbReference>
<dbReference type="InterPro" id="IPR029063">
    <property type="entry name" value="SAM-dependent_MTases_sf"/>
</dbReference>
<dbReference type="CDD" id="cd02440">
    <property type="entry name" value="AdoMet_MTases"/>
    <property type="match status" value="1"/>
</dbReference>
<sequence length="229" mass="26162">MTFWERVRLWPLSILVSVREARLALQALPFVINWNFLRTEFWRRLLFSRRDAWRLSRDYYSGQASSDVHCFGETPLLTLARIQRRAGINAGDEVLEVGAATGRNCFWLATVIGCRVVGLEHIPEFVSRADSVVRRIGCQEQMRFVCGDMEESLPGKPDVIYLYGSNLEDDLITRFAQRCCEKGEGVRVITVSYPLTNYLPGAFELIDAFPAVFTWGVTTVYVQRIVRAA</sequence>
<name>A0ABP8UXK5_9GAMM</name>
<dbReference type="Pfam" id="PF13649">
    <property type="entry name" value="Methyltransf_25"/>
    <property type="match status" value="1"/>
</dbReference>
<accession>A0ABP8UXK5</accession>
<gene>
    <name evidence="2" type="ORF">GCM10023116_06090</name>
</gene>
<evidence type="ECO:0000259" key="1">
    <source>
        <dbReference type="Pfam" id="PF13649"/>
    </source>
</evidence>
<feature type="domain" description="Methyltransferase" evidence="1">
    <location>
        <begin position="94"/>
        <end position="170"/>
    </location>
</feature>
<proteinExistence type="predicted"/>
<evidence type="ECO:0000313" key="2">
    <source>
        <dbReference type="EMBL" id="GAA4648342.1"/>
    </source>
</evidence>
<protein>
    <recommendedName>
        <fullName evidence="1">Methyltransferase domain-containing protein</fullName>
    </recommendedName>
</protein>
<dbReference type="SUPFAM" id="SSF53335">
    <property type="entry name" value="S-adenosyl-L-methionine-dependent methyltransferases"/>
    <property type="match status" value="1"/>
</dbReference>
<dbReference type="EMBL" id="BAABFL010000064">
    <property type="protein sequence ID" value="GAA4648342.1"/>
    <property type="molecule type" value="Genomic_DNA"/>
</dbReference>
<dbReference type="Proteomes" id="UP001500604">
    <property type="component" value="Unassembled WGS sequence"/>
</dbReference>
<organism evidence="2 3">
    <name type="scientific">Kistimonas scapharcae</name>
    <dbReference type="NCBI Taxonomy" id="1036133"/>
    <lineage>
        <taxon>Bacteria</taxon>
        <taxon>Pseudomonadati</taxon>
        <taxon>Pseudomonadota</taxon>
        <taxon>Gammaproteobacteria</taxon>
        <taxon>Oceanospirillales</taxon>
        <taxon>Endozoicomonadaceae</taxon>
        <taxon>Kistimonas</taxon>
    </lineage>
</organism>
<comment type="caution">
    <text evidence="2">The sequence shown here is derived from an EMBL/GenBank/DDBJ whole genome shotgun (WGS) entry which is preliminary data.</text>
</comment>
<reference evidence="3" key="1">
    <citation type="journal article" date="2019" name="Int. J. Syst. Evol. Microbiol.">
        <title>The Global Catalogue of Microorganisms (GCM) 10K type strain sequencing project: providing services to taxonomists for standard genome sequencing and annotation.</title>
        <authorList>
            <consortium name="The Broad Institute Genomics Platform"/>
            <consortium name="The Broad Institute Genome Sequencing Center for Infectious Disease"/>
            <person name="Wu L."/>
            <person name="Ma J."/>
        </authorList>
    </citation>
    <scope>NUCLEOTIDE SEQUENCE [LARGE SCALE GENOMIC DNA]</scope>
    <source>
        <strain evidence="3">JCM 17805</strain>
    </source>
</reference>
<keyword evidence="3" id="KW-1185">Reference proteome</keyword>